<comment type="similarity">
    <text evidence="3">Belongs to the ARTD/PARP family.</text>
</comment>
<evidence type="ECO:0000313" key="8">
    <source>
        <dbReference type="EMBL" id="NDV30562.1"/>
    </source>
</evidence>
<dbReference type="InterPro" id="IPR004170">
    <property type="entry name" value="WWE_dom"/>
</dbReference>
<keyword evidence="4" id="KW-0520">NAD</keyword>
<dbReference type="GO" id="GO:0003950">
    <property type="term" value="F:NAD+ poly-ADP-ribosyltransferase activity"/>
    <property type="evidence" value="ECO:0007669"/>
    <property type="project" value="UniProtKB-UniRule"/>
</dbReference>
<feature type="region of interest" description="Disordered" evidence="5">
    <location>
        <begin position="1"/>
        <end position="38"/>
    </location>
</feature>
<dbReference type="SUPFAM" id="SSF56399">
    <property type="entry name" value="ADP-ribosylation"/>
    <property type="match status" value="1"/>
</dbReference>
<dbReference type="Gene3D" id="3.90.228.10">
    <property type="match status" value="1"/>
</dbReference>
<organism evidence="8">
    <name type="scientific">Arcella intermedia</name>
    <dbReference type="NCBI Taxonomy" id="1963864"/>
    <lineage>
        <taxon>Eukaryota</taxon>
        <taxon>Amoebozoa</taxon>
        <taxon>Tubulinea</taxon>
        <taxon>Elardia</taxon>
        <taxon>Arcellinida</taxon>
        <taxon>Sphaerothecina</taxon>
        <taxon>Arcellidae</taxon>
        <taxon>Arcella</taxon>
    </lineage>
</organism>
<evidence type="ECO:0000256" key="3">
    <source>
        <dbReference type="ARBA" id="ARBA00024347"/>
    </source>
</evidence>
<dbReference type="PROSITE" id="PS50918">
    <property type="entry name" value="WWE"/>
    <property type="match status" value="1"/>
</dbReference>
<dbReference type="InterPro" id="IPR012317">
    <property type="entry name" value="Poly(ADP-ribose)pol_cat_dom"/>
</dbReference>
<dbReference type="PROSITE" id="PS51059">
    <property type="entry name" value="PARP_CATALYTIC"/>
    <property type="match status" value="1"/>
</dbReference>
<feature type="domain" description="PARP catalytic" evidence="7">
    <location>
        <begin position="203"/>
        <end position="424"/>
    </location>
</feature>
<keyword evidence="2" id="KW-0539">Nucleus</keyword>
<dbReference type="InterPro" id="IPR051712">
    <property type="entry name" value="ARTD-AVP"/>
</dbReference>
<comment type="subcellular location">
    <subcellularLocation>
        <location evidence="1">Nucleus</location>
    </subcellularLocation>
</comment>
<dbReference type="Pfam" id="PF02825">
    <property type="entry name" value="WWE"/>
    <property type="match status" value="1"/>
</dbReference>
<evidence type="ECO:0000256" key="4">
    <source>
        <dbReference type="RuleBase" id="RU362114"/>
    </source>
</evidence>
<evidence type="ECO:0000259" key="6">
    <source>
        <dbReference type="PROSITE" id="PS50918"/>
    </source>
</evidence>
<name>A0A6B2L0Q2_9EUKA</name>
<accession>A0A6B2L0Q2</accession>
<evidence type="ECO:0000256" key="2">
    <source>
        <dbReference type="ARBA" id="ARBA00023242"/>
    </source>
</evidence>
<dbReference type="PANTHER" id="PTHR45740:SF2">
    <property type="entry name" value="POLY [ADP-RIBOSE] POLYMERASE"/>
    <property type="match status" value="1"/>
</dbReference>
<dbReference type="GO" id="GO:0005634">
    <property type="term" value="C:nucleus"/>
    <property type="evidence" value="ECO:0007669"/>
    <property type="project" value="UniProtKB-SubCell"/>
</dbReference>
<evidence type="ECO:0000259" key="7">
    <source>
        <dbReference type="PROSITE" id="PS51059"/>
    </source>
</evidence>
<sequence length="424" mass="49516">MKTPVQPLTGANQLTEPKPEPSPGSTTPKGTLSRTNTDTVTAKYPASQAPFKRFTYYFIPVPPEKNFTIFDLQTTHKLDKAKTRGIPSTIVNFNGRKHIFDLETCTYHPESDPKFVKNFQIVRRPEQWYYQDVDGTIQPYDPETNFKIFSGKENGLEIIPDVKIGHHEYEINLKEMKQRNKKTSTERIIYSESVITSMKNWPVFIDKKTKVPEGETTMIRQLNENEPEYKKVEAYFRMNMASFILKKERTLTGSKTELIPTNKITKIEKIVNPKLREQWEFLLEKIKRDNNDNNKNIEYTKLLWHGSGTLPPPVIYQDVHYGWKINYSSAKNLWGPGLYFGEDAQYCHKYVYRTGGRRQIFLAEVIIGDDIISLEDDTIREPWMKDDGKTRYDSVCGVRHEKSWIWVVYASGRAYPCYLLEYED</sequence>
<dbReference type="Gene3D" id="3.30.720.50">
    <property type="match status" value="1"/>
</dbReference>
<dbReference type="AlphaFoldDB" id="A0A6B2L0Q2"/>
<evidence type="ECO:0000256" key="5">
    <source>
        <dbReference type="SAM" id="MobiDB-lite"/>
    </source>
</evidence>
<dbReference type="PANTHER" id="PTHR45740">
    <property type="entry name" value="POLY [ADP-RIBOSE] POLYMERASE"/>
    <property type="match status" value="1"/>
</dbReference>
<dbReference type="EMBL" id="GIBP01001593">
    <property type="protein sequence ID" value="NDV30562.1"/>
    <property type="molecule type" value="Transcribed_RNA"/>
</dbReference>
<dbReference type="Pfam" id="PF00644">
    <property type="entry name" value="PARP"/>
    <property type="match status" value="1"/>
</dbReference>
<keyword evidence="4" id="KW-0328">Glycosyltransferase</keyword>
<dbReference type="InterPro" id="IPR037197">
    <property type="entry name" value="WWE_dom_sf"/>
</dbReference>
<dbReference type="EC" id="2.4.2.-" evidence="4"/>
<proteinExistence type="inferred from homology"/>
<dbReference type="GO" id="GO:1990404">
    <property type="term" value="F:NAD+-protein mono-ADP-ribosyltransferase activity"/>
    <property type="evidence" value="ECO:0007669"/>
    <property type="project" value="TreeGrafter"/>
</dbReference>
<protein>
    <recommendedName>
        <fullName evidence="4">Poly [ADP-ribose] polymerase</fullName>
        <shortName evidence="4">PARP</shortName>
        <ecNumber evidence="4">2.4.2.-</ecNumber>
    </recommendedName>
</protein>
<feature type="domain" description="WWE" evidence="6">
    <location>
        <begin position="114"/>
        <end position="191"/>
    </location>
</feature>
<evidence type="ECO:0000256" key="1">
    <source>
        <dbReference type="ARBA" id="ARBA00004123"/>
    </source>
</evidence>
<reference evidence="8" key="1">
    <citation type="journal article" date="2020" name="J. Eukaryot. Microbiol.">
        <title>De novo Sequencing, Assembly and Annotation of the Transcriptome for the Free-Living Testate Amoeba Arcella intermedia.</title>
        <authorList>
            <person name="Ribeiro G.M."/>
            <person name="Porfirio-Sousa A.L."/>
            <person name="Maurer-Alcala X.X."/>
            <person name="Katz L.A."/>
            <person name="Lahr D.J.G."/>
        </authorList>
    </citation>
    <scope>NUCLEOTIDE SEQUENCE</scope>
</reference>
<feature type="compositionally biased region" description="Polar residues" evidence="5">
    <location>
        <begin position="23"/>
        <end position="38"/>
    </location>
</feature>
<keyword evidence="4" id="KW-0808">Transferase</keyword>
<dbReference type="SUPFAM" id="SSF117839">
    <property type="entry name" value="WWE domain"/>
    <property type="match status" value="1"/>
</dbReference>